<keyword evidence="3" id="KW-1185">Reference proteome</keyword>
<sequence length="50" mass="5628">MNTACRYEIYGKVRGGESGKVGGREREKVGWGESGKVRWGERVDEIRGLE</sequence>
<reference evidence="2" key="2">
    <citation type="submission" date="2023-08" db="EMBL/GenBank/DDBJ databases">
        <title>Identification and characterization of horizontal gene transfer across gut microbiota members of farm animals based on homology search.</title>
        <authorList>
            <person name="Schwarzerova J."/>
            <person name="Nykrynova M."/>
            <person name="Jureckova K."/>
            <person name="Cejkova D."/>
            <person name="Rychlik I."/>
        </authorList>
    </citation>
    <scope>NUCLEOTIDE SEQUENCE</scope>
    <source>
        <strain evidence="2">ET15</strain>
        <strain evidence="1">ET37</strain>
    </source>
</reference>
<dbReference type="Proteomes" id="UP001168478">
    <property type="component" value="Unassembled WGS sequence"/>
</dbReference>
<dbReference type="AlphaFoldDB" id="A0AAW7JTD7"/>
<dbReference type="RefSeq" id="WP_289836515.1">
    <property type="nucleotide sequence ID" value="NZ_JAUEIF010000004.1"/>
</dbReference>
<protein>
    <submittedName>
        <fullName evidence="2">Uncharacterized protein</fullName>
    </submittedName>
</protein>
<evidence type="ECO:0000313" key="3">
    <source>
        <dbReference type="Proteomes" id="UP001167831"/>
    </source>
</evidence>
<dbReference type="EMBL" id="JAUEIF010000004">
    <property type="protein sequence ID" value="MDN0025096.1"/>
    <property type="molecule type" value="Genomic_DNA"/>
</dbReference>
<name>A0AAW7JTD7_9BACT</name>
<evidence type="ECO:0000313" key="2">
    <source>
        <dbReference type="EMBL" id="MDN0025096.1"/>
    </source>
</evidence>
<evidence type="ECO:0000313" key="1">
    <source>
        <dbReference type="EMBL" id="MDN0023220.1"/>
    </source>
</evidence>
<proteinExistence type="predicted"/>
<reference evidence="2" key="1">
    <citation type="submission" date="2023-06" db="EMBL/GenBank/DDBJ databases">
        <authorList>
            <person name="Zeman M."/>
            <person name="Kubasova T."/>
            <person name="Jahodarova E."/>
            <person name="Nykrynova M."/>
            <person name="Rychlik I."/>
        </authorList>
    </citation>
    <scope>NUCLEOTIDE SEQUENCE</scope>
    <source>
        <strain evidence="2">ET15</strain>
        <strain evidence="1">ET37</strain>
    </source>
</reference>
<gene>
    <name evidence="1" type="ORF">QVN81_09335</name>
    <name evidence="2" type="ORF">QVN84_06120</name>
</gene>
<comment type="caution">
    <text evidence="2">The sequence shown here is derived from an EMBL/GenBank/DDBJ whole genome shotgun (WGS) entry which is preliminary data.</text>
</comment>
<organism evidence="2 4">
    <name type="scientific">Leyella lascolaii</name>
    <dbReference type="NCBI Taxonomy" id="1776379"/>
    <lineage>
        <taxon>Bacteria</taxon>
        <taxon>Pseudomonadati</taxon>
        <taxon>Bacteroidota</taxon>
        <taxon>Bacteroidia</taxon>
        <taxon>Bacteroidales</taxon>
        <taxon>Prevotellaceae</taxon>
        <taxon>Leyella</taxon>
    </lineage>
</organism>
<accession>A0AAW7JTD7</accession>
<evidence type="ECO:0000313" key="4">
    <source>
        <dbReference type="Proteomes" id="UP001168478"/>
    </source>
</evidence>
<dbReference type="Proteomes" id="UP001167831">
    <property type="component" value="Unassembled WGS sequence"/>
</dbReference>
<dbReference type="EMBL" id="JAUEIE010000009">
    <property type="protein sequence ID" value="MDN0023220.1"/>
    <property type="molecule type" value="Genomic_DNA"/>
</dbReference>